<dbReference type="InParanoid" id="K1QUG8"/>
<name>K1QUG8_MAGGI</name>
<dbReference type="EMBL" id="JH816325">
    <property type="protein sequence ID" value="EKC40487.1"/>
    <property type="molecule type" value="Genomic_DNA"/>
</dbReference>
<dbReference type="HOGENOM" id="CLU_855921_0_0_1"/>
<dbReference type="InterPro" id="IPR011029">
    <property type="entry name" value="DEATH-like_dom_sf"/>
</dbReference>
<reference evidence="1" key="1">
    <citation type="journal article" date="2012" name="Nature">
        <title>The oyster genome reveals stress adaptation and complexity of shell formation.</title>
        <authorList>
            <person name="Zhang G."/>
            <person name="Fang X."/>
            <person name="Guo X."/>
            <person name="Li L."/>
            <person name="Luo R."/>
            <person name="Xu F."/>
            <person name="Yang P."/>
            <person name="Zhang L."/>
            <person name="Wang X."/>
            <person name="Qi H."/>
            <person name="Xiong Z."/>
            <person name="Que H."/>
            <person name="Xie Y."/>
            <person name="Holland P.W."/>
            <person name="Paps J."/>
            <person name="Zhu Y."/>
            <person name="Wu F."/>
            <person name="Chen Y."/>
            <person name="Wang J."/>
            <person name="Peng C."/>
            <person name="Meng J."/>
            <person name="Yang L."/>
            <person name="Liu J."/>
            <person name="Wen B."/>
            <person name="Zhang N."/>
            <person name="Huang Z."/>
            <person name="Zhu Q."/>
            <person name="Feng Y."/>
            <person name="Mount A."/>
            <person name="Hedgecock D."/>
            <person name="Xu Z."/>
            <person name="Liu Y."/>
            <person name="Domazet-Loso T."/>
            <person name="Du Y."/>
            <person name="Sun X."/>
            <person name="Zhang S."/>
            <person name="Liu B."/>
            <person name="Cheng P."/>
            <person name="Jiang X."/>
            <person name="Li J."/>
            <person name="Fan D."/>
            <person name="Wang W."/>
            <person name="Fu W."/>
            <person name="Wang T."/>
            <person name="Wang B."/>
            <person name="Zhang J."/>
            <person name="Peng Z."/>
            <person name="Li Y."/>
            <person name="Li N."/>
            <person name="Wang J."/>
            <person name="Chen M."/>
            <person name="He Y."/>
            <person name="Tan F."/>
            <person name="Song X."/>
            <person name="Zheng Q."/>
            <person name="Huang R."/>
            <person name="Yang H."/>
            <person name="Du X."/>
            <person name="Chen L."/>
            <person name="Yang M."/>
            <person name="Gaffney P.M."/>
            <person name="Wang S."/>
            <person name="Luo L."/>
            <person name="She Z."/>
            <person name="Ming Y."/>
            <person name="Huang W."/>
            <person name="Zhang S."/>
            <person name="Huang B."/>
            <person name="Zhang Y."/>
            <person name="Qu T."/>
            <person name="Ni P."/>
            <person name="Miao G."/>
            <person name="Wang J."/>
            <person name="Wang Q."/>
            <person name="Steinberg C.E."/>
            <person name="Wang H."/>
            <person name="Li N."/>
            <person name="Qian L."/>
            <person name="Zhang G."/>
            <person name="Li Y."/>
            <person name="Yang H."/>
            <person name="Liu X."/>
            <person name="Wang J."/>
            <person name="Yin Y."/>
            <person name="Wang J."/>
        </authorList>
    </citation>
    <scope>NUCLEOTIDE SEQUENCE [LARGE SCALE GENOMIC DNA]</scope>
    <source>
        <strain evidence="1">05x7-T-G4-1.051#20</strain>
    </source>
</reference>
<dbReference type="SUPFAM" id="SSF47986">
    <property type="entry name" value="DEATH domain"/>
    <property type="match status" value="1"/>
</dbReference>
<accession>K1QUG8</accession>
<dbReference type="GO" id="GO:0042981">
    <property type="term" value="P:regulation of apoptotic process"/>
    <property type="evidence" value="ECO:0007669"/>
    <property type="project" value="InterPro"/>
</dbReference>
<sequence length="325" mass="37246">MDKGQGDYVEKLEKERPVEAVQKGFSFLRERMLTDQSLLGYLSECSALPDEIKQGMREGQDFVSSGRAIKAILRHGPEECRKLIDFIRGSQLHADFKEHLSTVDVDSEKFNLSIETVYDHRTTLYQEMEPSLMADILLEKLVLNIDEHDTVERAVTRKEKCEALLLLVQTHKDNIQKFKLALKKCGCSSVLDEMKEKMPEIPGMFPSAMVLSIEIFSSKIDLKEKQQEIVKFLNSDSTLRSRISRFLHMRVDKAESPLVLHLTSLTEKASQRLLSDNDHVIQKLIKMLLDMMNITISLYEESKSLEIHVTITESTSDSNKQGLHF</sequence>
<protein>
    <submittedName>
        <fullName evidence="1">Uncharacterized protein</fullName>
    </submittedName>
</protein>
<dbReference type="InterPro" id="IPR001315">
    <property type="entry name" value="CARD"/>
</dbReference>
<dbReference type="CDD" id="cd01671">
    <property type="entry name" value="CARD"/>
    <property type="match status" value="1"/>
</dbReference>
<proteinExistence type="predicted"/>
<dbReference type="AlphaFoldDB" id="K1QUG8"/>
<organism evidence="1">
    <name type="scientific">Magallana gigas</name>
    <name type="common">Pacific oyster</name>
    <name type="synonym">Crassostrea gigas</name>
    <dbReference type="NCBI Taxonomy" id="29159"/>
    <lineage>
        <taxon>Eukaryota</taxon>
        <taxon>Metazoa</taxon>
        <taxon>Spiralia</taxon>
        <taxon>Lophotrochozoa</taxon>
        <taxon>Mollusca</taxon>
        <taxon>Bivalvia</taxon>
        <taxon>Autobranchia</taxon>
        <taxon>Pteriomorphia</taxon>
        <taxon>Ostreida</taxon>
        <taxon>Ostreoidea</taxon>
        <taxon>Ostreidae</taxon>
        <taxon>Magallana</taxon>
    </lineage>
</organism>
<dbReference type="Gene3D" id="1.10.533.10">
    <property type="entry name" value="Death Domain, Fas"/>
    <property type="match status" value="1"/>
</dbReference>
<gene>
    <name evidence="1" type="ORF">CGI_10013526</name>
</gene>
<evidence type="ECO:0000313" key="1">
    <source>
        <dbReference type="EMBL" id="EKC40487.1"/>
    </source>
</evidence>
<dbReference type="Pfam" id="PF00619">
    <property type="entry name" value="CARD"/>
    <property type="match status" value="1"/>
</dbReference>